<dbReference type="Proteomes" id="UP000561417">
    <property type="component" value="Unassembled WGS sequence"/>
</dbReference>
<reference evidence="2 3" key="1">
    <citation type="submission" date="2020-08" db="EMBL/GenBank/DDBJ databases">
        <title>Genomic Encyclopedia of Type Strains, Phase IV (KMG-IV): sequencing the most valuable type-strain genomes for metagenomic binning, comparative biology and taxonomic classification.</title>
        <authorList>
            <person name="Goeker M."/>
        </authorList>
    </citation>
    <scope>NUCLEOTIDE SEQUENCE [LARGE SCALE GENOMIC DNA]</scope>
    <source>
        <strain evidence="2 3">DSM 28538</strain>
    </source>
</reference>
<dbReference type="EMBL" id="JACHIM010000008">
    <property type="protein sequence ID" value="MBB5074314.1"/>
    <property type="molecule type" value="Genomic_DNA"/>
</dbReference>
<accession>A0A840NS12</accession>
<protein>
    <submittedName>
        <fullName evidence="2">Uncharacterized protein</fullName>
    </submittedName>
</protein>
<evidence type="ECO:0000313" key="3">
    <source>
        <dbReference type="Proteomes" id="UP000561417"/>
    </source>
</evidence>
<dbReference type="AlphaFoldDB" id="A0A840NS12"/>
<feature type="transmembrane region" description="Helical" evidence="1">
    <location>
        <begin position="31"/>
        <end position="49"/>
    </location>
</feature>
<dbReference type="RefSeq" id="WP_183229246.1">
    <property type="nucleotide sequence ID" value="NZ_JACHIM010000008.1"/>
</dbReference>
<gene>
    <name evidence="2" type="ORF">HNQ69_001452</name>
</gene>
<keyword evidence="1" id="KW-0812">Transmembrane</keyword>
<sequence>MTTRLLLPLAMGLLRPHIRFSTTIILHAASFTAFCGIWLFLVGCFLWNVGGS</sequence>
<organism evidence="2 3">
    <name type="scientific">Bartonella callosciuri</name>
    <dbReference type="NCBI Taxonomy" id="686223"/>
    <lineage>
        <taxon>Bacteria</taxon>
        <taxon>Pseudomonadati</taxon>
        <taxon>Pseudomonadota</taxon>
        <taxon>Alphaproteobacteria</taxon>
        <taxon>Hyphomicrobiales</taxon>
        <taxon>Bartonellaceae</taxon>
        <taxon>Bartonella</taxon>
    </lineage>
</organism>
<keyword evidence="1" id="KW-0472">Membrane</keyword>
<evidence type="ECO:0000313" key="2">
    <source>
        <dbReference type="EMBL" id="MBB5074314.1"/>
    </source>
</evidence>
<keyword evidence="1" id="KW-1133">Transmembrane helix</keyword>
<evidence type="ECO:0000256" key="1">
    <source>
        <dbReference type="SAM" id="Phobius"/>
    </source>
</evidence>
<comment type="caution">
    <text evidence="2">The sequence shown here is derived from an EMBL/GenBank/DDBJ whole genome shotgun (WGS) entry which is preliminary data.</text>
</comment>
<name>A0A840NS12_9HYPH</name>
<proteinExistence type="predicted"/>
<keyword evidence="3" id="KW-1185">Reference proteome</keyword>